<evidence type="ECO:0000256" key="5">
    <source>
        <dbReference type="ARBA" id="ARBA00022777"/>
    </source>
</evidence>
<dbReference type="EMBL" id="JAATIQ010000197">
    <property type="protein sequence ID" value="KAF4371374.1"/>
    <property type="molecule type" value="Genomic_DNA"/>
</dbReference>
<evidence type="ECO:0000256" key="11">
    <source>
        <dbReference type="ARBA" id="ARBA00051693"/>
    </source>
</evidence>
<dbReference type="FunFam" id="1.10.510.10:FF:000350">
    <property type="entry name" value="Mitogen-activated protein kinase 2"/>
    <property type="match status" value="1"/>
</dbReference>
<protein>
    <recommendedName>
        <fullName evidence="8">mitogen-activated protein kinase kinase</fullName>
        <ecNumber evidence="8">2.7.12.2</ecNumber>
    </recommendedName>
</protein>
<evidence type="ECO:0000256" key="6">
    <source>
        <dbReference type="ARBA" id="ARBA00022840"/>
    </source>
</evidence>
<evidence type="ECO:0000256" key="12">
    <source>
        <dbReference type="PROSITE-ProRule" id="PRU10141"/>
    </source>
</evidence>
<dbReference type="PANTHER" id="PTHR24361:SF769">
    <property type="entry name" value="MITOGEN-ACTIVATED PROTEIN KINASE KINASE 7-RELATED"/>
    <property type="match status" value="1"/>
</dbReference>
<dbReference type="PROSITE" id="PS00107">
    <property type="entry name" value="PROTEIN_KINASE_ATP"/>
    <property type="match status" value="1"/>
</dbReference>
<accession>A0A7J6FKY0</accession>
<gene>
    <name evidence="15" type="ORF">G4B88_003844</name>
</gene>
<dbReference type="InterPro" id="IPR053235">
    <property type="entry name" value="Ser_Thr_kinase"/>
</dbReference>
<feature type="binding site" evidence="12">
    <location>
        <position position="95"/>
    </location>
    <ligand>
        <name>ATP</name>
        <dbReference type="ChEBI" id="CHEBI:30616"/>
    </ligand>
</feature>
<keyword evidence="2" id="KW-0597">Phosphoprotein</keyword>
<dbReference type="GO" id="GO:0004708">
    <property type="term" value="F:MAP kinase kinase activity"/>
    <property type="evidence" value="ECO:0007669"/>
    <property type="project" value="UniProtKB-EC"/>
</dbReference>
<dbReference type="GO" id="GO:0051707">
    <property type="term" value="P:response to other organism"/>
    <property type="evidence" value="ECO:0007669"/>
    <property type="project" value="UniProtKB-ARBA"/>
</dbReference>
<organism evidence="15 16">
    <name type="scientific">Cannabis sativa</name>
    <name type="common">Hemp</name>
    <name type="synonym">Marijuana</name>
    <dbReference type="NCBI Taxonomy" id="3483"/>
    <lineage>
        <taxon>Eukaryota</taxon>
        <taxon>Viridiplantae</taxon>
        <taxon>Streptophyta</taxon>
        <taxon>Embryophyta</taxon>
        <taxon>Tracheophyta</taxon>
        <taxon>Spermatophyta</taxon>
        <taxon>Magnoliopsida</taxon>
        <taxon>eudicotyledons</taxon>
        <taxon>Gunneridae</taxon>
        <taxon>Pentapetalae</taxon>
        <taxon>rosids</taxon>
        <taxon>fabids</taxon>
        <taxon>Rosales</taxon>
        <taxon>Cannabaceae</taxon>
        <taxon>Cannabis</taxon>
    </lineage>
</organism>
<comment type="catalytic activity">
    <reaction evidence="9">
        <text>L-seryl-[protein] + ATP = O-phospho-L-seryl-[protein] + ADP + H(+)</text>
        <dbReference type="Rhea" id="RHEA:17989"/>
        <dbReference type="Rhea" id="RHEA-COMP:9863"/>
        <dbReference type="Rhea" id="RHEA-COMP:11604"/>
        <dbReference type="ChEBI" id="CHEBI:15378"/>
        <dbReference type="ChEBI" id="CHEBI:29999"/>
        <dbReference type="ChEBI" id="CHEBI:30616"/>
        <dbReference type="ChEBI" id="CHEBI:83421"/>
        <dbReference type="ChEBI" id="CHEBI:456216"/>
        <dbReference type="EC" id="2.7.12.2"/>
    </reaction>
</comment>
<feature type="domain" description="Protein kinase" evidence="14">
    <location>
        <begin position="66"/>
        <end position="327"/>
    </location>
</feature>
<dbReference type="GO" id="GO:0005737">
    <property type="term" value="C:cytoplasm"/>
    <property type="evidence" value="ECO:0007669"/>
    <property type="project" value="TreeGrafter"/>
</dbReference>
<keyword evidence="4 12" id="KW-0547">Nucleotide-binding</keyword>
<dbReference type="SUPFAM" id="SSF56112">
    <property type="entry name" value="Protein kinase-like (PK-like)"/>
    <property type="match status" value="1"/>
</dbReference>
<reference evidence="15 16" key="1">
    <citation type="journal article" date="2020" name="bioRxiv">
        <title>Sequence and annotation of 42 cannabis genomes reveals extensive copy number variation in cannabinoid synthesis and pathogen resistance genes.</title>
        <authorList>
            <person name="Mckernan K.J."/>
            <person name="Helbert Y."/>
            <person name="Kane L.T."/>
            <person name="Ebling H."/>
            <person name="Zhang L."/>
            <person name="Liu B."/>
            <person name="Eaton Z."/>
            <person name="Mclaughlin S."/>
            <person name="Kingan S."/>
            <person name="Baybayan P."/>
            <person name="Concepcion G."/>
            <person name="Jordan M."/>
            <person name="Riva A."/>
            <person name="Barbazuk W."/>
            <person name="Harkins T."/>
        </authorList>
    </citation>
    <scope>NUCLEOTIDE SEQUENCE [LARGE SCALE GENOMIC DNA]</scope>
    <source>
        <strain evidence="16">cv. Jamaican Lion 4</strain>
        <tissue evidence="15">Leaf</tissue>
    </source>
</reference>
<dbReference type="PANTHER" id="PTHR24361">
    <property type="entry name" value="MITOGEN-ACTIVATED KINASE KINASE KINASE"/>
    <property type="match status" value="1"/>
</dbReference>
<keyword evidence="5" id="KW-0418">Kinase</keyword>
<dbReference type="CDD" id="cd06623">
    <property type="entry name" value="PKc_MAPKK_plant_like"/>
    <property type="match status" value="1"/>
</dbReference>
<dbReference type="Gene3D" id="3.30.200.20">
    <property type="entry name" value="Phosphorylase Kinase, domain 1"/>
    <property type="match status" value="1"/>
</dbReference>
<dbReference type="AlphaFoldDB" id="A0A7J6FKY0"/>
<evidence type="ECO:0000256" key="1">
    <source>
        <dbReference type="ARBA" id="ARBA00022527"/>
    </source>
</evidence>
<dbReference type="EC" id="2.7.12.2" evidence="8"/>
<dbReference type="PROSITE" id="PS50011">
    <property type="entry name" value="PROTEIN_KINASE_DOM"/>
    <property type="match status" value="1"/>
</dbReference>
<dbReference type="GO" id="GO:0006950">
    <property type="term" value="P:response to stress"/>
    <property type="evidence" value="ECO:0007669"/>
    <property type="project" value="UniProtKB-ARBA"/>
</dbReference>
<dbReference type="SMART" id="SM00220">
    <property type="entry name" value="S_TKc"/>
    <property type="match status" value="1"/>
</dbReference>
<dbReference type="InterPro" id="IPR017441">
    <property type="entry name" value="Protein_kinase_ATP_BS"/>
</dbReference>
<evidence type="ECO:0000256" key="10">
    <source>
        <dbReference type="ARBA" id="ARBA00049299"/>
    </source>
</evidence>
<evidence type="ECO:0000256" key="3">
    <source>
        <dbReference type="ARBA" id="ARBA00022679"/>
    </source>
</evidence>
<dbReference type="FunFam" id="3.30.200.20:FF:000716">
    <property type="entry name" value="Mitogen-activated protein kinase kinase 1"/>
    <property type="match status" value="1"/>
</dbReference>
<comment type="similarity">
    <text evidence="7">Belongs to the protein kinase superfamily. STE Ser/Thr protein kinase family. MAP kinase kinase subfamily.</text>
</comment>
<dbReference type="Gene3D" id="1.10.510.10">
    <property type="entry name" value="Transferase(Phosphotransferase) domain 1"/>
    <property type="match status" value="1"/>
</dbReference>
<dbReference type="PROSITE" id="PS00108">
    <property type="entry name" value="PROTEIN_KINASE_ST"/>
    <property type="match status" value="1"/>
</dbReference>
<dbReference type="InterPro" id="IPR000719">
    <property type="entry name" value="Prot_kinase_dom"/>
</dbReference>
<evidence type="ECO:0000256" key="9">
    <source>
        <dbReference type="ARBA" id="ARBA00049014"/>
    </source>
</evidence>
<sequence>MHGRVGEPLQLDLPADVLISISASLNETLPCSATSHLSPTTSHFQYCCRHQFNWSSSSAPISAADLDKIQVLGSGNGGTVYKVRHKETSEIYALKIINDKSNSNFRSQLDTEMEILRRTDSPHVVKCHSIFQNPSGEFGIVMEYMDSGTLENVLKSEGAFSESKVADIAKKVLNGLHYLHSHKIVHLDIKPANLLVNSKMEVKIADFGVSKILGRTLDTCNSFVGTCAYMSPERLDSLTYGENYDGYAGDIWSLGVTLMELYMGQFPLLPPGQTPNWPTLMCVICFSELPSLPKGVSDEFRNFIDCCLQKESSKRWSASKLLSHPFLCKDSPIKEP</sequence>
<keyword evidence="16" id="KW-1185">Reference proteome</keyword>
<evidence type="ECO:0000313" key="15">
    <source>
        <dbReference type="EMBL" id="KAF4371374.1"/>
    </source>
</evidence>
<keyword evidence="6 12" id="KW-0067">ATP-binding</keyword>
<evidence type="ECO:0000256" key="2">
    <source>
        <dbReference type="ARBA" id="ARBA00022553"/>
    </source>
</evidence>
<dbReference type="Proteomes" id="UP000583929">
    <property type="component" value="Unassembled WGS sequence"/>
</dbReference>
<comment type="catalytic activity">
    <reaction evidence="10">
        <text>L-threonyl-[protein] + ATP = O-phospho-L-threonyl-[protein] + ADP + H(+)</text>
        <dbReference type="Rhea" id="RHEA:46608"/>
        <dbReference type="Rhea" id="RHEA-COMP:11060"/>
        <dbReference type="Rhea" id="RHEA-COMP:11605"/>
        <dbReference type="ChEBI" id="CHEBI:15378"/>
        <dbReference type="ChEBI" id="CHEBI:30013"/>
        <dbReference type="ChEBI" id="CHEBI:30616"/>
        <dbReference type="ChEBI" id="CHEBI:61977"/>
        <dbReference type="ChEBI" id="CHEBI:456216"/>
        <dbReference type="EC" id="2.7.12.2"/>
    </reaction>
</comment>
<evidence type="ECO:0000256" key="8">
    <source>
        <dbReference type="ARBA" id="ARBA00038999"/>
    </source>
</evidence>
<dbReference type="InterPro" id="IPR011009">
    <property type="entry name" value="Kinase-like_dom_sf"/>
</dbReference>
<keyword evidence="1 13" id="KW-0723">Serine/threonine-protein kinase</keyword>
<dbReference type="InterPro" id="IPR008271">
    <property type="entry name" value="Ser/Thr_kinase_AS"/>
</dbReference>
<keyword evidence="3" id="KW-0808">Transferase</keyword>
<evidence type="ECO:0000313" key="16">
    <source>
        <dbReference type="Proteomes" id="UP000583929"/>
    </source>
</evidence>
<evidence type="ECO:0000256" key="13">
    <source>
        <dbReference type="RuleBase" id="RU000304"/>
    </source>
</evidence>
<dbReference type="GO" id="GO:0005524">
    <property type="term" value="F:ATP binding"/>
    <property type="evidence" value="ECO:0007669"/>
    <property type="project" value="UniProtKB-UniRule"/>
</dbReference>
<comment type="catalytic activity">
    <reaction evidence="11">
        <text>L-tyrosyl-[protein] + ATP = O-phospho-L-tyrosyl-[protein] + ADP + H(+)</text>
        <dbReference type="Rhea" id="RHEA:10596"/>
        <dbReference type="Rhea" id="RHEA-COMP:10136"/>
        <dbReference type="Rhea" id="RHEA-COMP:20101"/>
        <dbReference type="ChEBI" id="CHEBI:15378"/>
        <dbReference type="ChEBI" id="CHEBI:30616"/>
        <dbReference type="ChEBI" id="CHEBI:46858"/>
        <dbReference type="ChEBI" id="CHEBI:61978"/>
        <dbReference type="ChEBI" id="CHEBI:456216"/>
        <dbReference type="EC" id="2.7.12.2"/>
    </reaction>
</comment>
<evidence type="ECO:0000259" key="14">
    <source>
        <dbReference type="PROSITE" id="PS50011"/>
    </source>
</evidence>
<evidence type="ECO:0000256" key="4">
    <source>
        <dbReference type="ARBA" id="ARBA00022741"/>
    </source>
</evidence>
<comment type="caution">
    <text evidence="15">The sequence shown here is derived from an EMBL/GenBank/DDBJ whole genome shotgun (WGS) entry which is preliminary data.</text>
</comment>
<proteinExistence type="inferred from homology"/>
<dbReference type="GO" id="GO:0004674">
    <property type="term" value="F:protein serine/threonine kinase activity"/>
    <property type="evidence" value="ECO:0007669"/>
    <property type="project" value="UniProtKB-KW"/>
</dbReference>
<dbReference type="Pfam" id="PF00069">
    <property type="entry name" value="Pkinase"/>
    <property type="match status" value="1"/>
</dbReference>
<name>A0A7J6FKY0_CANSA</name>
<evidence type="ECO:0000256" key="7">
    <source>
        <dbReference type="ARBA" id="ARBA00038035"/>
    </source>
</evidence>